<evidence type="ECO:0000256" key="5">
    <source>
        <dbReference type="ARBA" id="ARBA00042623"/>
    </source>
</evidence>
<dbReference type="EMBL" id="JAPDMZ010000002">
    <property type="protein sequence ID" value="KAK0557828.1"/>
    <property type="molecule type" value="Genomic_DNA"/>
</dbReference>
<protein>
    <recommendedName>
        <fullName evidence="4">Small ribosomal subunit protein uS9m</fullName>
    </recommendedName>
    <alternativeName>
        <fullName evidence="5">37S ribosomal protein S9, mitochondrial</fullName>
    </alternativeName>
</protein>
<dbReference type="InterPro" id="IPR023035">
    <property type="entry name" value="Ribosomal_uS9_bac/plastid"/>
</dbReference>
<dbReference type="GO" id="GO:0003723">
    <property type="term" value="F:RNA binding"/>
    <property type="evidence" value="ECO:0007669"/>
    <property type="project" value="TreeGrafter"/>
</dbReference>
<dbReference type="PANTHER" id="PTHR21569:SF1">
    <property type="entry name" value="SMALL RIBOSOMAL SUBUNIT PROTEIN US9M"/>
    <property type="match status" value="1"/>
</dbReference>
<dbReference type="InterPro" id="IPR014721">
    <property type="entry name" value="Ribsml_uS5_D2-typ_fold_subgr"/>
</dbReference>
<evidence type="ECO:0000256" key="2">
    <source>
        <dbReference type="ARBA" id="ARBA00022980"/>
    </source>
</evidence>
<evidence type="ECO:0000313" key="8">
    <source>
        <dbReference type="EMBL" id="KAK0557828.1"/>
    </source>
</evidence>
<comment type="caution">
    <text evidence="8">The sequence shown here is derived from an EMBL/GenBank/DDBJ whole genome shotgun (WGS) entry which is preliminary data.</text>
</comment>
<name>A0AAN6GYL9_9BASI</name>
<feature type="region of interest" description="Disordered" evidence="7">
    <location>
        <begin position="31"/>
        <end position="65"/>
    </location>
</feature>
<gene>
    <name evidence="8" type="primary">MRPS9</name>
    <name evidence="8" type="ORF">OC846_000122</name>
</gene>
<evidence type="ECO:0000313" key="9">
    <source>
        <dbReference type="Proteomes" id="UP001176517"/>
    </source>
</evidence>
<dbReference type="NCBIfam" id="NF001099">
    <property type="entry name" value="PRK00132.1"/>
    <property type="match status" value="1"/>
</dbReference>
<accession>A0AAN6GYL9</accession>
<dbReference type="GO" id="GO:0006412">
    <property type="term" value="P:translation"/>
    <property type="evidence" value="ECO:0007669"/>
    <property type="project" value="InterPro"/>
</dbReference>
<keyword evidence="3 6" id="KW-0687">Ribonucleoprotein</keyword>
<feature type="compositionally biased region" description="Polar residues" evidence="7">
    <location>
        <begin position="31"/>
        <end position="44"/>
    </location>
</feature>
<evidence type="ECO:0000256" key="1">
    <source>
        <dbReference type="ARBA" id="ARBA00005251"/>
    </source>
</evidence>
<feature type="region of interest" description="Disordered" evidence="7">
    <location>
        <begin position="201"/>
        <end position="226"/>
    </location>
</feature>
<dbReference type="PROSITE" id="PS00360">
    <property type="entry name" value="RIBOSOMAL_S9"/>
    <property type="match status" value="1"/>
</dbReference>
<evidence type="ECO:0000256" key="4">
    <source>
        <dbReference type="ARBA" id="ARBA00039318"/>
    </source>
</evidence>
<keyword evidence="9" id="KW-1185">Reference proteome</keyword>
<sequence>MVVRRSVTTALTSRCVMRPTAADLIQLRSASAGPSNYSSKTQFRSASTTISPSSYSAGRPRPPPMTEFLPNRIKPGVPTYYSARPSYVSTLLELDDLTAASKRALEQANFLARNAPPPALVLPPASTGTRSNPWQPRSEMSSVLGLNLKAAQYRRIVGRLVMLARYRPLVFEHLGQSALSNNIARVMSVYGRDSVSAQQSGAASSIGSSTSTTHVDSHGRAYARGRRKESSARVWIIPVKSDPAAAASGSAPIGQIIVNGQPLAQYFNATHHREQVMLPLRLAGFLGAYNVFALTRGGGTSGQAGAVAHGVAKALVEFNKETEAGPTIRSTLLKEGVLKRDPRMVERKKTGLAKARKAYTWVKR</sequence>
<dbReference type="GO" id="GO:0003735">
    <property type="term" value="F:structural constituent of ribosome"/>
    <property type="evidence" value="ECO:0007669"/>
    <property type="project" value="InterPro"/>
</dbReference>
<dbReference type="InterPro" id="IPR000754">
    <property type="entry name" value="Ribosomal_uS9"/>
</dbReference>
<dbReference type="PANTHER" id="PTHR21569">
    <property type="entry name" value="RIBOSOMAL PROTEIN S9"/>
    <property type="match status" value="1"/>
</dbReference>
<dbReference type="GO" id="GO:0005763">
    <property type="term" value="C:mitochondrial small ribosomal subunit"/>
    <property type="evidence" value="ECO:0007669"/>
    <property type="project" value="TreeGrafter"/>
</dbReference>
<dbReference type="Pfam" id="PF00380">
    <property type="entry name" value="Ribosomal_S9"/>
    <property type="match status" value="1"/>
</dbReference>
<feature type="compositionally biased region" description="Low complexity" evidence="7">
    <location>
        <begin position="201"/>
        <end position="213"/>
    </location>
</feature>
<reference evidence="8" key="1">
    <citation type="journal article" date="2023" name="PhytoFront">
        <title>Draft Genome Resources of Seven Strains of Tilletia horrida, Causal Agent of Kernel Smut of Rice.</title>
        <authorList>
            <person name="Khanal S."/>
            <person name="Antony Babu S."/>
            <person name="Zhou X.G."/>
        </authorList>
    </citation>
    <scope>NUCLEOTIDE SEQUENCE</scope>
    <source>
        <strain evidence="8">TX6</strain>
    </source>
</reference>
<evidence type="ECO:0000256" key="7">
    <source>
        <dbReference type="SAM" id="MobiDB-lite"/>
    </source>
</evidence>
<dbReference type="SUPFAM" id="SSF54211">
    <property type="entry name" value="Ribosomal protein S5 domain 2-like"/>
    <property type="match status" value="1"/>
</dbReference>
<dbReference type="InterPro" id="IPR020574">
    <property type="entry name" value="Ribosomal_uS9_CS"/>
</dbReference>
<dbReference type="InterPro" id="IPR020568">
    <property type="entry name" value="Ribosomal_Su5_D2-typ_SF"/>
</dbReference>
<organism evidence="8 9">
    <name type="scientific">Tilletia horrida</name>
    <dbReference type="NCBI Taxonomy" id="155126"/>
    <lineage>
        <taxon>Eukaryota</taxon>
        <taxon>Fungi</taxon>
        <taxon>Dikarya</taxon>
        <taxon>Basidiomycota</taxon>
        <taxon>Ustilaginomycotina</taxon>
        <taxon>Exobasidiomycetes</taxon>
        <taxon>Tilletiales</taxon>
        <taxon>Tilletiaceae</taxon>
        <taxon>Tilletia</taxon>
    </lineage>
</organism>
<evidence type="ECO:0000256" key="3">
    <source>
        <dbReference type="ARBA" id="ARBA00023274"/>
    </source>
</evidence>
<dbReference type="Proteomes" id="UP001176517">
    <property type="component" value="Unassembled WGS sequence"/>
</dbReference>
<dbReference type="AlphaFoldDB" id="A0AAN6GYL9"/>
<proteinExistence type="inferred from homology"/>
<evidence type="ECO:0000256" key="6">
    <source>
        <dbReference type="RuleBase" id="RU003815"/>
    </source>
</evidence>
<feature type="compositionally biased region" description="Low complexity" evidence="7">
    <location>
        <begin position="45"/>
        <end position="57"/>
    </location>
</feature>
<dbReference type="Gene3D" id="3.30.230.10">
    <property type="match status" value="1"/>
</dbReference>
<keyword evidence="2 6" id="KW-0689">Ribosomal protein</keyword>
<comment type="similarity">
    <text evidence="1 6">Belongs to the universal ribosomal protein uS9 family.</text>
</comment>